<dbReference type="RefSeq" id="WP_072326337.1">
    <property type="nucleotide sequence ID" value="NZ_FPJW01000007.1"/>
</dbReference>
<name>A0A1K1XY05_9GAMM</name>
<dbReference type="GO" id="GO:0016874">
    <property type="term" value="F:ligase activity"/>
    <property type="evidence" value="ECO:0007669"/>
    <property type="project" value="UniProtKB-KW"/>
</dbReference>
<dbReference type="STRING" id="1122209.SAMN02745752_02020"/>
<dbReference type="InterPro" id="IPR045851">
    <property type="entry name" value="AMP-bd_C_sf"/>
</dbReference>
<keyword evidence="3" id="KW-1185">Reference proteome</keyword>
<protein>
    <submittedName>
        <fullName evidence="2">4-coumarate--CoA ligase, photoactive yellow protein activation family</fullName>
    </submittedName>
</protein>
<evidence type="ECO:0000259" key="1">
    <source>
        <dbReference type="Pfam" id="PF13193"/>
    </source>
</evidence>
<feature type="domain" description="AMP-binding enzyme C-terminal" evidence="1">
    <location>
        <begin position="329"/>
        <end position="406"/>
    </location>
</feature>
<dbReference type="Proteomes" id="UP000182350">
    <property type="component" value="Unassembled WGS sequence"/>
</dbReference>
<gene>
    <name evidence="2" type="ORF">SAMN02745752_02020</name>
</gene>
<organism evidence="2 3">
    <name type="scientific">Marinospirillum alkaliphilum DSM 21637</name>
    <dbReference type="NCBI Taxonomy" id="1122209"/>
    <lineage>
        <taxon>Bacteria</taxon>
        <taxon>Pseudomonadati</taxon>
        <taxon>Pseudomonadota</taxon>
        <taxon>Gammaproteobacteria</taxon>
        <taxon>Oceanospirillales</taxon>
        <taxon>Oceanospirillaceae</taxon>
        <taxon>Marinospirillum</taxon>
    </lineage>
</organism>
<dbReference type="OrthoDB" id="9787658at2"/>
<reference evidence="2 3" key="1">
    <citation type="submission" date="2016-11" db="EMBL/GenBank/DDBJ databases">
        <authorList>
            <person name="Jaros S."/>
            <person name="Januszkiewicz K."/>
            <person name="Wedrychowicz H."/>
        </authorList>
    </citation>
    <scope>NUCLEOTIDE SEQUENCE [LARGE SCALE GENOMIC DNA]</scope>
    <source>
        <strain evidence="2 3">DSM 21637</strain>
    </source>
</reference>
<dbReference type="Gene3D" id="3.30.300.30">
    <property type="match status" value="1"/>
</dbReference>
<dbReference type="EMBL" id="FPJW01000007">
    <property type="protein sequence ID" value="SFX54496.1"/>
    <property type="molecule type" value="Genomic_DNA"/>
</dbReference>
<evidence type="ECO:0000313" key="3">
    <source>
        <dbReference type="Proteomes" id="UP000182350"/>
    </source>
</evidence>
<dbReference type="AlphaFoldDB" id="A0A1K1XY05"/>
<sequence>MSRIELSAAALLDVLRSLLADELGHLRCLPAHEVHAEQWNHATCISRSQSAAALSLGADSLERLALATRVTDFFQLRETGVEDYLLRKDSLGEWVELIRLSRARGSRDLTFQTSGSSGIPSQCDHRWLTLLNEVGHFHAVFTDVLQQPVRRVIALVPCHHIYGFLFTLLLPDIHQLPVVRGHQALQLVMQRQLQPGDLLVGHPFIWAQISRSGKVFPAGVMGLTSTGPADPAVLEALLAQQLGNITEIYGATETAGVGYRLHHQQPFTLLPRWQRDAHHPASLLDASMQNAPAVCLPDHLQWFDERHFCPIGRKDHAVQVGGINVFPRQIEQWLESLPEVASARVRLMTPAEGQRLKAFIVPENPLQPLDELSELLQQRCEQHLAAVERPRHFSFGDVLPAGAYGKAADWPIQPQNRERYA</sequence>
<evidence type="ECO:0000313" key="2">
    <source>
        <dbReference type="EMBL" id="SFX54496.1"/>
    </source>
</evidence>
<keyword evidence="2" id="KW-0436">Ligase</keyword>
<dbReference type="InterPro" id="IPR025110">
    <property type="entry name" value="AMP-bd_C"/>
</dbReference>
<accession>A0A1K1XY05</accession>
<dbReference type="Pfam" id="PF13193">
    <property type="entry name" value="AMP-binding_C"/>
    <property type="match status" value="1"/>
</dbReference>
<dbReference type="Gene3D" id="3.40.50.12780">
    <property type="entry name" value="N-terminal domain of ligase-like"/>
    <property type="match status" value="1"/>
</dbReference>
<dbReference type="SUPFAM" id="SSF56801">
    <property type="entry name" value="Acetyl-CoA synthetase-like"/>
    <property type="match status" value="1"/>
</dbReference>
<proteinExistence type="predicted"/>
<dbReference type="InterPro" id="IPR042099">
    <property type="entry name" value="ANL_N_sf"/>
</dbReference>